<organism evidence="4 5">
    <name type="scientific">Luteolibacter soli</name>
    <dbReference type="NCBI Taxonomy" id="3135280"/>
    <lineage>
        <taxon>Bacteria</taxon>
        <taxon>Pseudomonadati</taxon>
        <taxon>Verrucomicrobiota</taxon>
        <taxon>Verrucomicrobiia</taxon>
        <taxon>Verrucomicrobiales</taxon>
        <taxon>Verrucomicrobiaceae</taxon>
        <taxon>Luteolibacter</taxon>
    </lineage>
</organism>
<feature type="compositionally biased region" description="Polar residues" evidence="2">
    <location>
        <begin position="67"/>
        <end position="76"/>
    </location>
</feature>
<evidence type="ECO:0000313" key="4">
    <source>
        <dbReference type="EMBL" id="MEK7953156.1"/>
    </source>
</evidence>
<feature type="region of interest" description="Disordered" evidence="2">
    <location>
        <begin position="35"/>
        <end position="88"/>
    </location>
</feature>
<evidence type="ECO:0000256" key="2">
    <source>
        <dbReference type="SAM" id="MobiDB-lite"/>
    </source>
</evidence>
<dbReference type="EMBL" id="JBBUKT010000010">
    <property type="protein sequence ID" value="MEK7953156.1"/>
    <property type="molecule type" value="Genomic_DNA"/>
</dbReference>
<reference evidence="4 5" key="1">
    <citation type="submission" date="2024-04" db="EMBL/GenBank/DDBJ databases">
        <title>Luteolibacter sp. isolated from soil.</title>
        <authorList>
            <person name="An J."/>
        </authorList>
    </citation>
    <scope>NUCLEOTIDE SEQUENCE [LARGE SCALE GENOMIC DNA]</scope>
    <source>
        <strain evidence="4 5">Y139</strain>
    </source>
</reference>
<keyword evidence="5" id="KW-1185">Reference proteome</keyword>
<gene>
    <name evidence="4" type="ORF">WKV53_21760</name>
</gene>
<accession>A0ABU9AZI5</accession>
<dbReference type="Proteomes" id="UP001371305">
    <property type="component" value="Unassembled WGS sequence"/>
</dbReference>
<keyword evidence="1" id="KW-0175">Coiled coil</keyword>
<keyword evidence="3" id="KW-0732">Signal</keyword>
<comment type="caution">
    <text evidence="4">The sequence shown here is derived from an EMBL/GenBank/DDBJ whole genome shotgun (WGS) entry which is preliminary data.</text>
</comment>
<sequence length="259" mass="27662">MANVFAILTAIVLAAAAFIASKNKTKYEAEIDARKTEESRLHKSEARLEDLSKQYTATASEHKSTDETNASLTETESAQKKKNSGLESALAEKEAQAESNAKKIASIEEGMKELGPIDEMVDKIKTTSQDLAKLKDDIDANQAKLADLTGEKTRTEGVISSYRVKDSNYSNKRSFFSSTRISQIFPAYGFVTLPIGNAGGVVSGSPLNVVRDGAVVAKLRVSSVESGRAAAEIVPDSLAEGTTLMVGDRVVPGADGEKK</sequence>
<feature type="chain" id="PRO_5047103260" evidence="3">
    <location>
        <begin position="20"/>
        <end position="259"/>
    </location>
</feature>
<protein>
    <submittedName>
        <fullName evidence="4">Uncharacterized protein</fullName>
    </submittedName>
</protein>
<evidence type="ECO:0000256" key="1">
    <source>
        <dbReference type="SAM" id="Coils"/>
    </source>
</evidence>
<name>A0ABU9AZI5_9BACT</name>
<feature type="signal peptide" evidence="3">
    <location>
        <begin position="1"/>
        <end position="19"/>
    </location>
</feature>
<feature type="coiled-coil region" evidence="1">
    <location>
        <begin position="117"/>
        <end position="151"/>
    </location>
</feature>
<proteinExistence type="predicted"/>
<dbReference type="RefSeq" id="WP_341406919.1">
    <property type="nucleotide sequence ID" value="NZ_JBBUKT010000010.1"/>
</dbReference>
<feature type="compositionally biased region" description="Basic and acidic residues" evidence="2">
    <location>
        <begin position="35"/>
        <end position="52"/>
    </location>
</feature>
<evidence type="ECO:0000313" key="5">
    <source>
        <dbReference type="Proteomes" id="UP001371305"/>
    </source>
</evidence>
<evidence type="ECO:0000256" key="3">
    <source>
        <dbReference type="SAM" id="SignalP"/>
    </source>
</evidence>